<reference evidence="3 4" key="1">
    <citation type="submission" date="2014-12" db="EMBL/GenBank/DDBJ databases">
        <title>Comparative genomics of the lactic acid bacteria isolated from the honey bee gut.</title>
        <authorList>
            <person name="Ellegaard K.M."/>
            <person name="Tamarit D."/>
            <person name="Javelind E."/>
            <person name="Olofsson T."/>
            <person name="Andersson S.G."/>
            <person name="Vasquez A."/>
        </authorList>
    </citation>
    <scope>NUCLEOTIDE SEQUENCE [LARGE SCALE GENOMIC DNA]</scope>
    <source>
        <strain evidence="3 4">Bma6</strain>
    </source>
</reference>
<dbReference type="NCBIfam" id="TIGR02543">
    <property type="entry name" value="List_Bact_rpt"/>
    <property type="match status" value="1"/>
</dbReference>
<dbReference type="Pfam" id="PF13540">
    <property type="entry name" value="RCC1_2"/>
    <property type="match status" value="2"/>
</dbReference>
<feature type="compositionally biased region" description="Low complexity" evidence="2">
    <location>
        <begin position="24"/>
        <end position="81"/>
    </location>
</feature>
<dbReference type="InterPro" id="IPR051553">
    <property type="entry name" value="Ran_GTPase-activating"/>
</dbReference>
<dbReference type="PRINTS" id="PR00633">
    <property type="entry name" value="RCCNDNSATION"/>
</dbReference>
<dbReference type="Gene3D" id="2.130.10.30">
    <property type="entry name" value="Regulator of chromosome condensation 1/beta-lactamase-inhibitor protein II"/>
    <property type="match status" value="1"/>
</dbReference>
<feature type="region of interest" description="Disordered" evidence="2">
    <location>
        <begin position="283"/>
        <end position="303"/>
    </location>
</feature>
<comment type="caution">
    <text evidence="3">The sequence shown here is derived from an EMBL/GenBank/DDBJ whole genome shotgun (WGS) entry which is preliminary data.</text>
</comment>
<dbReference type="InterPro" id="IPR000408">
    <property type="entry name" value="Reg_chr_condens"/>
</dbReference>
<evidence type="ECO:0000256" key="2">
    <source>
        <dbReference type="SAM" id="MobiDB-lite"/>
    </source>
</evidence>
<dbReference type="PROSITE" id="PS50012">
    <property type="entry name" value="RCC1_3"/>
    <property type="match status" value="2"/>
</dbReference>
<comment type="subcellular location">
    <subcellularLocation>
        <location evidence="1">Cell envelope</location>
    </subcellularLocation>
</comment>
<evidence type="ECO:0000313" key="4">
    <source>
        <dbReference type="Proteomes" id="UP000033652"/>
    </source>
</evidence>
<gene>
    <name evidence="3" type="ORF">JF68_01520</name>
</gene>
<dbReference type="InterPro" id="IPR013378">
    <property type="entry name" value="InlB-like_B-rpt"/>
</dbReference>
<dbReference type="AlphaFoldDB" id="A0ABD4AEA1"/>
<sequence length="317" mass="30803">MGAGLVSGAQAADSAVSPVDGGRSVAVPVDGPAPVPSSLSDASPSSGDSSSSSGVSSSSSDVSVSSVVLPSGSLDGLSGLATSNPLSSRAGDAPSSRQQAGARAGVVHTVSFSSEADSAGVPGAQSVPHGGTASWPREDPSRPGWTFNGWFLGDAAYDFSSPVMGDVTLTARWGRWSVSPDRGPWQGGTDVRISDAADGAGFAQVAAGAGFSVALGSDGNAYTWGDNTTGQLGAGDDAGAHRAAPAMAAMPDGVGFTAVAAGASHAIALDRDGTVWTWGGNDHGQLGRGTTGGTSPRPAPAATPAGVRFAAVSAGTH</sequence>
<dbReference type="PANTHER" id="PTHR45982">
    <property type="entry name" value="REGULATOR OF CHROMOSOME CONDENSATION"/>
    <property type="match status" value="1"/>
</dbReference>
<dbReference type="InterPro" id="IPR042229">
    <property type="entry name" value="Listeria/Bacterioides_rpt_sf"/>
</dbReference>
<dbReference type="Proteomes" id="UP000033652">
    <property type="component" value="Unassembled WGS sequence"/>
</dbReference>
<dbReference type="Gene3D" id="2.60.40.4270">
    <property type="entry name" value="Listeria-Bacteroides repeat domain"/>
    <property type="match status" value="1"/>
</dbReference>
<name>A0ABD4AEA1_9BIFI</name>
<protein>
    <submittedName>
        <fullName evidence="3">RCC1 repeat domain protein</fullName>
    </submittedName>
</protein>
<evidence type="ECO:0000256" key="1">
    <source>
        <dbReference type="ARBA" id="ARBA00004196"/>
    </source>
</evidence>
<dbReference type="GO" id="GO:0030313">
    <property type="term" value="C:cell envelope"/>
    <property type="evidence" value="ECO:0007669"/>
    <property type="project" value="UniProtKB-SubCell"/>
</dbReference>
<feature type="compositionally biased region" description="Low complexity" evidence="2">
    <location>
        <begin position="293"/>
        <end position="303"/>
    </location>
</feature>
<dbReference type="PROSITE" id="PS00626">
    <property type="entry name" value="RCC1_2"/>
    <property type="match status" value="1"/>
</dbReference>
<feature type="region of interest" description="Disordered" evidence="2">
    <location>
        <begin position="1"/>
        <end position="141"/>
    </location>
</feature>
<dbReference type="EMBL" id="JXBX01000005">
    <property type="protein sequence ID" value="KJY53932.1"/>
    <property type="molecule type" value="Genomic_DNA"/>
</dbReference>
<dbReference type="SUPFAM" id="SSF50985">
    <property type="entry name" value="RCC1/BLIP-II"/>
    <property type="match status" value="1"/>
</dbReference>
<feature type="non-terminal residue" evidence="3">
    <location>
        <position position="317"/>
    </location>
</feature>
<dbReference type="Pfam" id="PF09479">
    <property type="entry name" value="Flg_new"/>
    <property type="match status" value="1"/>
</dbReference>
<organism evidence="3 4">
    <name type="scientific">Bifidobacterium coryneforme</name>
    <dbReference type="NCBI Taxonomy" id="1687"/>
    <lineage>
        <taxon>Bacteria</taxon>
        <taxon>Bacillati</taxon>
        <taxon>Actinomycetota</taxon>
        <taxon>Actinomycetes</taxon>
        <taxon>Bifidobacteriales</taxon>
        <taxon>Bifidobacteriaceae</taxon>
        <taxon>Bifidobacterium</taxon>
    </lineage>
</organism>
<dbReference type="PANTHER" id="PTHR45982:SF1">
    <property type="entry name" value="REGULATOR OF CHROMOSOME CONDENSATION"/>
    <property type="match status" value="1"/>
</dbReference>
<dbReference type="InterPro" id="IPR009091">
    <property type="entry name" value="RCC1/BLIP-II"/>
</dbReference>
<evidence type="ECO:0000313" key="3">
    <source>
        <dbReference type="EMBL" id="KJY53932.1"/>
    </source>
</evidence>
<accession>A0ABD4AEA1</accession>
<proteinExistence type="predicted"/>